<dbReference type="KEGG" id="pabo:BCY86_03465"/>
<accession>A0A1L6MWP0</accession>
<dbReference type="Proteomes" id="UP000185544">
    <property type="component" value="Chromosome"/>
</dbReference>
<dbReference type="EMBL" id="CP016908">
    <property type="protein sequence ID" value="APR99838.1"/>
    <property type="molecule type" value="Genomic_DNA"/>
</dbReference>
<name>A0A1L6MWP0_9BACT</name>
<gene>
    <name evidence="1" type="ORF">BCY86_03465</name>
</gene>
<organism evidence="1 2">
    <name type="scientific">Pajaroellobacter abortibovis</name>
    <dbReference type="NCBI Taxonomy" id="1882918"/>
    <lineage>
        <taxon>Bacteria</taxon>
        <taxon>Pseudomonadati</taxon>
        <taxon>Myxococcota</taxon>
        <taxon>Polyangia</taxon>
        <taxon>Polyangiales</taxon>
        <taxon>Polyangiaceae</taxon>
    </lineage>
</organism>
<dbReference type="InterPro" id="IPR036691">
    <property type="entry name" value="Endo/exonu/phosph_ase_sf"/>
</dbReference>
<evidence type="ECO:0000313" key="2">
    <source>
        <dbReference type="Proteomes" id="UP000185544"/>
    </source>
</evidence>
<reference evidence="1 2" key="1">
    <citation type="submission" date="2016-08" db="EMBL/GenBank/DDBJ databases">
        <title>Identification and validation of antigenic proteins from Pajaroellobacter abortibovis using de-novo genome sequence assembly and reverse vaccinology.</title>
        <authorList>
            <person name="Welly B.T."/>
            <person name="Miller M.R."/>
            <person name="Stott J.L."/>
            <person name="Blanchard M.T."/>
            <person name="Islas-Trejo A.D."/>
            <person name="O'Rourke S.M."/>
            <person name="Young A.E."/>
            <person name="Medrano J.F."/>
            <person name="Van Eenennaam A.L."/>
        </authorList>
    </citation>
    <scope>NUCLEOTIDE SEQUENCE [LARGE SCALE GENOMIC DNA]</scope>
    <source>
        <strain evidence="1 2">BTF92-0548A/99-0131</strain>
    </source>
</reference>
<dbReference type="STRING" id="1882918.BCY86_03465"/>
<evidence type="ECO:0000313" key="1">
    <source>
        <dbReference type="EMBL" id="APR99838.1"/>
    </source>
</evidence>
<keyword evidence="2" id="KW-1185">Reference proteome</keyword>
<dbReference type="AlphaFoldDB" id="A0A1L6MWP0"/>
<sequence length="104" mass="11547">MPLFCIEYASEFNVKDLFEPRSENTLPFFEAKLTAFACMLERVDADVLALQEVGGLAPLEWLLKQIKKKSMSITNTILPCPIIAASAMLCSLASPCCTLTFIIR</sequence>
<proteinExistence type="predicted"/>
<protein>
    <recommendedName>
        <fullName evidence="3">Endonuclease/exonuclease/phosphatase domain-containing protein</fullName>
    </recommendedName>
</protein>
<dbReference type="SUPFAM" id="SSF56219">
    <property type="entry name" value="DNase I-like"/>
    <property type="match status" value="1"/>
</dbReference>
<evidence type="ECO:0008006" key="3">
    <source>
        <dbReference type="Google" id="ProtNLM"/>
    </source>
</evidence>